<feature type="domain" description="Pyridoxamine 5'-phosphate oxidase N-terminal" evidence="2">
    <location>
        <begin position="6"/>
        <end position="85"/>
    </location>
</feature>
<sequence>MTWNELATSKYALLTTYKKDGTPVGTPVWVAPDGDRILVWTNRKSWKVKRLRRNPQVTVQPCDNSGRTDGGEVHAATATLLDADGTEHVRDVLARKYGLLGALAIRGHKLMRGADASVGIAISERAD</sequence>
<evidence type="ECO:0000259" key="2">
    <source>
        <dbReference type="Pfam" id="PF01243"/>
    </source>
</evidence>
<accession>A0A5R8NPL1</accession>
<dbReference type="InterPro" id="IPR012349">
    <property type="entry name" value="Split_barrel_FMN-bd"/>
</dbReference>
<dbReference type="AlphaFoldDB" id="A0A5R8NPL1"/>
<reference evidence="3 4" key="1">
    <citation type="submission" date="2019-05" db="EMBL/GenBank/DDBJ databases">
        <title>Genomes sequences of two Nocardia cyriacigeorgica environmental isolates, type strains Nocardia asteroides ATCC 19247 and Nocardia cyriacigeorgica DSM 44484.</title>
        <authorList>
            <person name="Vautrin F."/>
            <person name="Bergeron E."/>
            <person name="Dubost A."/>
            <person name="Abrouk D."/>
            <person name="Rodriguez Nava V."/>
            <person name="Pujic P."/>
        </authorList>
    </citation>
    <scope>NUCLEOTIDE SEQUENCE [LARGE SCALE GENOMIC DNA]</scope>
    <source>
        <strain evidence="3 4">EML 446</strain>
    </source>
</reference>
<keyword evidence="1" id="KW-0560">Oxidoreductase</keyword>
<dbReference type="PANTHER" id="PTHR35176:SF11">
    <property type="entry name" value="PYRIDOXAMINE 5'-PHOSPHATE OXIDASE FAMILY PROTEIN"/>
    <property type="match status" value="1"/>
</dbReference>
<dbReference type="InterPro" id="IPR019965">
    <property type="entry name" value="PPOX_F420-dep_Rv2061_put"/>
</dbReference>
<dbReference type="Pfam" id="PF01243">
    <property type="entry name" value="PNPOx_N"/>
    <property type="match status" value="1"/>
</dbReference>
<dbReference type="PANTHER" id="PTHR35176">
    <property type="entry name" value="HEME OXYGENASE HI_0854-RELATED"/>
    <property type="match status" value="1"/>
</dbReference>
<dbReference type="EMBL" id="VBUT01000006">
    <property type="protein sequence ID" value="TLF76587.1"/>
    <property type="molecule type" value="Genomic_DNA"/>
</dbReference>
<dbReference type="GO" id="GO:0070967">
    <property type="term" value="F:coenzyme F420 binding"/>
    <property type="evidence" value="ECO:0007669"/>
    <property type="project" value="TreeGrafter"/>
</dbReference>
<protein>
    <submittedName>
        <fullName evidence="3">PPOX class F420-dependent oxidoreductase</fullName>
    </submittedName>
</protein>
<dbReference type="InterPro" id="IPR011576">
    <property type="entry name" value="Pyridox_Oxase_N"/>
</dbReference>
<evidence type="ECO:0000313" key="4">
    <source>
        <dbReference type="Proteomes" id="UP000306378"/>
    </source>
</evidence>
<dbReference type="InterPro" id="IPR052019">
    <property type="entry name" value="F420H2_bilvrd_red/Heme_oxyg"/>
</dbReference>
<proteinExistence type="predicted"/>
<dbReference type="GO" id="GO:0016627">
    <property type="term" value="F:oxidoreductase activity, acting on the CH-CH group of donors"/>
    <property type="evidence" value="ECO:0007669"/>
    <property type="project" value="TreeGrafter"/>
</dbReference>
<dbReference type="SUPFAM" id="SSF50475">
    <property type="entry name" value="FMN-binding split barrel"/>
    <property type="match status" value="1"/>
</dbReference>
<dbReference type="GO" id="GO:0005829">
    <property type="term" value="C:cytosol"/>
    <property type="evidence" value="ECO:0007669"/>
    <property type="project" value="TreeGrafter"/>
</dbReference>
<gene>
    <name evidence="3" type="ORF">FEK34_16860</name>
</gene>
<comment type="caution">
    <text evidence="3">The sequence shown here is derived from an EMBL/GenBank/DDBJ whole genome shotgun (WGS) entry which is preliminary data.</text>
</comment>
<dbReference type="RefSeq" id="WP_138448762.1">
    <property type="nucleotide sequence ID" value="NZ_VBUT01000006.1"/>
</dbReference>
<dbReference type="Gene3D" id="2.30.110.10">
    <property type="entry name" value="Electron Transport, Fmn-binding Protein, Chain A"/>
    <property type="match status" value="1"/>
</dbReference>
<dbReference type="NCBIfam" id="TIGR03666">
    <property type="entry name" value="Rv2061_F420"/>
    <property type="match status" value="1"/>
</dbReference>
<name>A0A5R8NPL1_9NOCA</name>
<evidence type="ECO:0000313" key="3">
    <source>
        <dbReference type="EMBL" id="TLF76587.1"/>
    </source>
</evidence>
<organism evidence="3 4">
    <name type="scientific">Nocardia cyriacigeorgica</name>
    <dbReference type="NCBI Taxonomy" id="135487"/>
    <lineage>
        <taxon>Bacteria</taxon>
        <taxon>Bacillati</taxon>
        <taxon>Actinomycetota</taxon>
        <taxon>Actinomycetes</taxon>
        <taxon>Mycobacteriales</taxon>
        <taxon>Nocardiaceae</taxon>
        <taxon>Nocardia</taxon>
    </lineage>
</organism>
<evidence type="ECO:0000256" key="1">
    <source>
        <dbReference type="ARBA" id="ARBA00023002"/>
    </source>
</evidence>
<dbReference type="Proteomes" id="UP000306378">
    <property type="component" value="Unassembled WGS sequence"/>
</dbReference>